<evidence type="ECO:0000256" key="2">
    <source>
        <dbReference type="ARBA" id="ARBA00022741"/>
    </source>
</evidence>
<dbReference type="SUPFAM" id="SSF160246">
    <property type="entry name" value="EspE N-terminal domain-like"/>
    <property type="match status" value="1"/>
</dbReference>
<dbReference type="PANTHER" id="PTHR30258:SF2">
    <property type="entry name" value="COMG OPERON PROTEIN 1"/>
    <property type="match status" value="1"/>
</dbReference>
<dbReference type="PANTHER" id="PTHR30258">
    <property type="entry name" value="TYPE II SECRETION SYSTEM PROTEIN GSPE-RELATED"/>
    <property type="match status" value="1"/>
</dbReference>
<dbReference type="Gene3D" id="3.30.450.90">
    <property type="match status" value="1"/>
</dbReference>
<evidence type="ECO:0000256" key="3">
    <source>
        <dbReference type="ARBA" id="ARBA00022840"/>
    </source>
</evidence>
<name>A0A0G1NSU1_UNCK3</name>
<evidence type="ECO:0000256" key="4">
    <source>
        <dbReference type="SAM" id="MobiDB-lite"/>
    </source>
</evidence>
<dbReference type="EMBL" id="LCJZ01000002">
    <property type="protein sequence ID" value="KKT87249.1"/>
    <property type="molecule type" value="Genomic_DNA"/>
</dbReference>
<dbReference type="SUPFAM" id="SSF52540">
    <property type="entry name" value="P-loop containing nucleoside triphosphate hydrolases"/>
    <property type="match status" value="1"/>
</dbReference>
<keyword evidence="3" id="KW-0067">ATP-binding</keyword>
<sequence>MKKATPAPLTPDDLNRHQSSLNSGMPDIAIEKIVGDIYRKKEEAETKKLATKLNLPYLNLVNYQPEANIVEIIPKELVESGHVFAFKKIGTEVYLAISNISHPATLKALETIQEQYHDYKFIPVLVSASSMKYLSSIYDIFAPKIMHDTDELDISLAKQNTSAKTIQDLQQNPAQLIALPVSELLNMVFSSATHLEASDVHIEPEAKYIQVRFRVDGVLQDMLTLPSDKLDSLINRIKLLAKLKLNIRESAQDGRFSFNAGDTSYDVRVSILPSAYGESAVMRLLPQKGKFISLEKLGLIGHNAEIIDWAIQQPDGLLLNTGPTGSGKTTTLYAILDKINGPGKKIITIEDPIEYRLKGITQSQVNPEENYTFASGLRAILRQDPDIILVGEIRDTDTANIAVNASLTGHLVLSTLHTNDAAGAIPRLADLGLKPTYFIEAILAVIAQRLVRRVCPTCAETYTPTAQELAEITTEINNLPPQHPKPDIPAQLKRYNPETASHKKCPACNGLGYKGMVGIFEIMRTNEEIIKAVLANATIGEIKKLAVKSGMVTLKQDGMMKVFSGITTINEINRVAGQDDPTAR</sequence>
<evidence type="ECO:0000256" key="1">
    <source>
        <dbReference type="ARBA" id="ARBA00006611"/>
    </source>
</evidence>
<dbReference type="CDD" id="cd01129">
    <property type="entry name" value="PulE-GspE-like"/>
    <property type="match status" value="1"/>
</dbReference>
<comment type="caution">
    <text evidence="6">The sequence shown here is derived from an EMBL/GenBank/DDBJ whole genome shotgun (WGS) entry which is preliminary data.</text>
</comment>
<dbReference type="PROSITE" id="PS00662">
    <property type="entry name" value="T2SP_E"/>
    <property type="match status" value="1"/>
</dbReference>
<dbReference type="GO" id="GO:0016887">
    <property type="term" value="F:ATP hydrolysis activity"/>
    <property type="evidence" value="ECO:0007669"/>
    <property type="project" value="TreeGrafter"/>
</dbReference>
<dbReference type="Gene3D" id="3.40.50.300">
    <property type="entry name" value="P-loop containing nucleotide triphosphate hydrolases"/>
    <property type="match status" value="1"/>
</dbReference>
<organism evidence="6 7">
    <name type="scientific">candidate division Kazan bacterium GW2011_GWB1_45_10</name>
    <dbReference type="NCBI Taxonomy" id="1620411"/>
    <lineage>
        <taxon>Bacteria</taxon>
        <taxon>Bacteria division Kazan-3B-28</taxon>
    </lineage>
</organism>
<evidence type="ECO:0000313" key="6">
    <source>
        <dbReference type="EMBL" id="KKT87249.1"/>
    </source>
</evidence>
<dbReference type="GO" id="GO:0005886">
    <property type="term" value="C:plasma membrane"/>
    <property type="evidence" value="ECO:0007669"/>
    <property type="project" value="TreeGrafter"/>
</dbReference>
<dbReference type="GO" id="GO:0005524">
    <property type="term" value="F:ATP binding"/>
    <property type="evidence" value="ECO:0007669"/>
    <property type="project" value="UniProtKB-KW"/>
</dbReference>
<dbReference type="InterPro" id="IPR001482">
    <property type="entry name" value="T2SS/T4SS_dom"/>
</dbReference>
<comment type="similarity">
    <text evidence="1">Belongs to the GSP E family.</text>
</comment>
<reference evidence="6 7" key="1">
    <citation type="journal article" date="2015" name="Nature">
        <title>rRNA introns, odd ribosomes, and small enigmatic genomes across a large radiation of phyla.</title>
        <authorList>
            <person name="Brown C.T."/>
            <person name="Hug L.A."/>
            <person name="Thomas B.C."/>
            <person name="Sharon I."/>
            <person name="Castelle C.J."/>
            <person name="Singh A."/>
            <person name="Wilkins M.J."/>
            <person name="Williams K.H."/>
            <person name="Banfield J.F."/>
        </authorList>
    </citation>
    <scope>NUCLEOTIDE SEQUENCE [LARGE SCALE GENOMIC DNA]</scope>
</reference>
<feature type="region of interest" description="Disordered" evidence="4">
    <location>
        <begin position="1"/>
        <end position="23"/>
    </location>
</feature>
<dbReference type="Proteomes" id="UP000033958">
    <property type="component" value="Unassembled WGS sequence"/>
</dbReference>
<evidence type="ECO:0000259" key="5">
    <source>
        <dbReference type="PROSITE" id="PS00662"/>
    </source>
</evidence>
<dbReference type="InterPro" id="IPR027417">
    <property type="entry name" value="P-loop_NTPase"/>
</dbReference>
<dbReference type="InterPro" id="IPR037257">
    <property type="entry name" value="T2SS_E_N_sf"/>
</dbReference>
<keyword evidence="2" id="KW-0547">Nucleotide-binding</keyword>
<feature type="domain" description="Bacterial type II secretion system protein E" evidence="5">
    <location>
        <begin position="381"/>
        <end position="395"/>
    </location>
</feature>
<protein>
    <submittedName>
        <fullName evidence="6">Type II secretory pathway, ATPase PulE/tfp pilus assembly pathway, ATPase PilB</fullName>
    </submittedName>
</protein>
<evidence type="ECO:0000313" key="7">
    <source>
        <dbReference type="Proteomes" id="UP000033958"/>
    </source>
</evidence>
<dbReference type="Pfam" id="PF00437">
    <property type="entry name" value="T2SSE"/>
    <property type="match status" value="1"/>
</dbReference>
<dbReference type="AlphaFoldDB" id="A0A0G1NSU1"/>
<accession>A0A0G1NSU1</accession>
<proteinExistence type="inferred from homology"/>
<gene>
    <name evidence="6" type="ORF">VE97_C0002G0003</name>
</gene>